<dbReference type="STRING" id="441959.B8MN68"/>
<dbReference type="InParanoid" id="B8MN68"/>
<evidence type="ECO:0000313" key="4">
    <source>
        <dbReference type="Proteomes" id="UP000001745"/>
    </source>
</evidence>
<dbReference type="GO" id="GO:0051920">
    <property type="term" value="F:peroxiredoxin activity"/>
    <property type="evidence" value="ECO:0007669"/>
    <property type="project" value="InterPro"/>
</dbReference>
<dbReference type="eggNOG" id="ENOG502SCHX">
    <property type="taxonomic scope" value="Eukaryota"/>
</dbReference>
<dbReference type="InterPro" id="IPR029032">
    <property type="entry name" value="AhpD-like"/>
</dbReference>
<keyword evidence="1" id="KW-0812">Transmembrane</keyword>
<dbReference type="OrthoDB" id="2567457at2759"/>
<dbReference type="InterPro" id="IPR003779">
    <property type="entry name" value="CMD-like"/>
</dbReference>
<keyword evidence="4" id="KW-1185">Reference proteome</keyword>
<dbReference type="SUPFAM" id="SSF69118">
    <property type="entry name" value="AhpD-like"/>
    <property type="match status" value="1"/>
</dbReference>
<dbReference type="RefSeq" id="XP_002486755.1">
    <property type="nucleotide sequence ID" value="XM_002486710.1"/>
</dbReference>
<dbReference type="Pfam" id="PF02627">
    <property type="entry name" value="CMD"/>
    <property type="match status" value="1"/>
</dbReference>
<dbReference type="GeneID" id="8103624"/>
<keyword evidence="1" id="KW-1133">Transmembrane helix</keyword>
<dbReference type="OMA" id="LHTPHIG"/>
<gene>
    <name evidence="3" type="ORF">TSTA_107240</name>
</gene>
<dbReference type="AlphaFoldDB" id="B8MN68"/>
<evidence type="ECO:0000259" key="2">
    <source>
        <dbReference type="Pfam" id="PF02627"/>
    </source>
</evidence>
<protein>
    <recommendedName>
        <fullName evidence="2">Carboxymuconolactone decarboxylase-like domain-containing protein</fullName>
    </recommendedName>
</protein>
<feature type="domain" description="Carboxymuconolactone decarboxylase-like" evidence="2">
    <location>
        <begin position="55"/>
        <end position="113"/>
    </location>
</feature>
<dbReference type="PANTHER" id="PTHR34846">
    <property type="entry name" value="4-CARBOXYMUCONOLACTONE DECARBOXYLASE FAMILY PROTEIN (AFU_ORTHOLOGUE AFUA_6G11590)"/>
    <property type="match status" value="1"/>
</dbReference>
<dbReference type="PhylomeDB" id="B8MN68"/>
<evidence type="ECO:0000256" key="1">
    <source>
        <dbReference type="SAM" id="Phobius"/>
    </source>
</evidence>
<sequence>MSRFPQIPVHQLTRAQKLIEINTQDVFSRAPPQLEWKDASGNILGPYAALFYTDDFVEPWFKLAFAITRQSRFTLKQRELAILAVLAEYDVPYVLYAHSEIALASGLSKEQIQQPVHGSVPGDLNEEDAMVYSLALTMTRLRRPMKMDLFEKATKVLRRDQIAGLAHIVSGFVYVAILTNIGDGIVPMTKDGMFTATKNFAFEE</sequence>
<dbReference type="Proteomes" id="UP000001745">
    <property type="component" value="Unassembled WGS sequence"/>
</dbReference>
<feature type="transmembrane region" description="Helical" evidence="1">
    <location>
        <begin position="162"/>
        <end position="181"/>
    </location>
</feature>
<name>B8MN68_TALSN</name>
<proteinExistence type="predicted"/>
<dbReference type="Gene3D" id="1.20.1290.10">
    <property type="entry name" value="AhpD-like"/>
    <property type="match status" value="1"/>
</dbReference>
<dbReference type="VEuPathDB" id="FungiDB:TSTA_107240"/>
<keyword evidence="1" id="KW-0472">Membrane</keyword>
<organism evidence="3 4">
    <name type="scientific">Talaromyces stipitatus (strain ATCC 10500 / CBS 375.48 / QM 6759 / NRRL 1006)</name>
    <name type="common">Penicillium stipitatum</name>
    <dbReference type="NCBI Taxonomy" id="441959"/>
    <lineage>
        <taxon>Eukaryota</taxon>
        <taxon>Fungi</taxon>
        <taxon>Dikarya</taxon>
        <taxon>Ascomycota</taxon>
        <taxon>Pezizomycotina</taxon>
        <taxon>Eurotiomycetes</taxon>
        <taxon>Eurotiomycetidae</taxon>
        <taxon>Eurotiales</taxon>
        <taxon>Trichocomaceae</taxon>
        <taxon>Talaromyces</taxon>
        <taxon>Talaromyces sect. Talaromyces</taxon>
    </lineage>
</organism>
<accession>B8MN68</accession>
<dbReference type="EMBL" id="EQ962658">
    <property type="protein sequence ID" value="EED14517.1"/>
    <property type="molecule type" value="Genomic_DNA"/>
</dbReference>
<reference evidence="4" key="1">
    <citation type="journal article" date="2015" name="Genome Announc.">
        <title>Genome sequence of the AIDS-associated pathogen Penicillium marneffei (ATCC18224) and its near taxonomic relative Talaromyces stipitatus (ATCC10500).</title>
        <authorList>
            <person name="Nierman W.C."/>
            <person name="Fedorova-Abrams N.D."/>
            <person name="Andrianopoulos A."/>
        </authorList>
    </citation>
    <scope>NUCLEOTIDE SEQUENCE [LARGE SCALE GENOMIC DNA]</scope>
    <source>
        <strain evidence="4">ATCC 10500 / CBS 375.48 / QM 6759 / NRRL 1006</strain>
    </source>
</reference>
<dbReference type="HOGENOM" id="CLU_082760_3_1_1"/>
<evidence type="ECO:0000313" key="3">
    <source>
        <dbReference type="EMBL" id="EED14517.1"/>
    </source>
</evidence>
<dbReference type="PANTHER" id="PTHR34846:SF11">
    <property type="entry name" value="4-CARBOXYMUCONOLACTONE DECARBOXYLASE FAMILY PROTEIN (AFU_ORTHOLOGUE AFUA_6G11590)"/>
    <property type="match status" value="1"/>
</dbReference>